<accession>A0ACC3C3J2</accession>
<protein>
    <submittedName>
        <fullName evidence="1">Uncharacterized protein</fullName>
    </submittedName>
</protein>
<organism evidence="1 2">
    <name type="scientific">Pyropia yezoensis</name>
    <name type="common">Susabi-nori</name>
    <name type="synonym">Porphyra yezoensis</name>
    <dbReference type="NCBI Taxonomy" id="2788"/>
    <lineage>
        <taxon>Eukaryota</taxon>
        <taxon>Rhodophyta</taxon>
        <taxon>Bangiophyceae</taxon>
        <taxon>Bangiales</taxon>
        <taxon>Bangiaceae</taxon>
        <taxon>Pyropia</taxon>
    </lineage>
</organism>
<dbReference type="EMBL" id="CM020619">
    <property type="protein sequence ID" value="KAK1864685.1"/>
    <property type="molecule type" value="Genomic_DNA"/>
</dbReference>
<reference evidence="1" key="1">
    <citation type="submission" date="2019-11" db="EMBL/GenBank/DDBJ databases">
        <title>Nori genome reveals adaptations in red seaweeds to the harsh intertidal environment.</title>
        <authorList>
            <person name="Wang D."/>
            <person name="Mao Y."/>
        </authorList>
    </citation>
    <scope>NUCLEOTIDE SEQUENCE</scope>
    <source>
        <tissue evidence="1">Gametophyte</tissue>
    </source>
</reference>
<evidence type="ECO:0000313" key="2">
    <source>
        <dbReference type="Proteomes" id="UP000798662"/>
    </source>
</evidence>
<dbReference type="Proteomes" id="UP000798662">
    <property type="component" value="Chromosome 2"/>
</dbReference>
<keyword evidence="2" id="KW-1185">Reference proteome</keyword>
<evidence type="ECO:0000313" key="1">
    <source>
        <dbReference type="EMBL" id="KAK1864685.1"/>
    </source>
</evidence>
<comment type="caution">
    <text evidence="1">The sequence shown here is derived from an EMBL/GenBank/DDBJ whole genome shotgun (WGS) entry which is preliminary data.</text>
</comment>
<sequence length="515" mass="55835">MGHKNASISSIQDLGNIERWLSEERDVTNIPAGAAELKAHHHISLAAEEEDVRDKLAAEYGRVVAAVPQTALRYARRQTAAERNPWGQGRDAALRMVARAVVAGDPYFRAPVVSDATAYIFPAFFESNVRRVANGVVAIETDEYYKAVESVGLSQDGDFFVLAISATINNKGVTLARFFIQRATRHVARTCYKLFFQEVLKINPRWALWHVLVMRQLSVIDPTLDGAPSAAVLQLATENVRRMSCGVLVGVTMDSSASLAGGPCDALEDVGFDEFSEDELAQSILFGCKAHAHRVSADHAQRAAASTTTNTEESQHERVYKLCERRQPLVVAMTGSKFVDQRDADELDHGRAAGVYTALERAHHSQRRREKRKQDSRPRDGGRLADDEGAAERGDEGDAEAGPPPKRRRRAVWATAASHVAAELRIADLEKQLLEQRSRTLEAENAALRAGAMAEGSGSAVSMAPTVGLPHHPANAAPPAWLVNLMTAASQLPESTPPHGNDVTTALGNGGVEAP</sequence>
<proteinExistence type="predicted"/>
<name>A0ACC3C3J2_PYRYE</name>
<gene>
    <name evidence="1" type="ORF">I4F81_007229</name>
</gene>